<dbReference type="AlphaFoldDB" id="A0AAV4PLA2"/>
<protein>
    <submittedName>
        <fullName evidence="1">Uncharacterized protein</fullName>
    </submittedName>
</protein>
<accession>A0AAV4PLA2</accession>
<dbReference type="EMBL" id="BPLQ01003121">
    <property type="protein sequence ID" value="GIX98152.1"/>
    <property type="molecule type" value="Genomic_DNA"/>
</dbReference>
<sequence length="95" mass="10631">MKSTMEETLAMPHLRRGLLIPPQFRLNTNRGGILRGLLFLNIILNVHLSHLTCPLQSDMSHLTCPLESDSSNSNCPLESEMGLLICPLESLELYT</sequence>
<evidence type="ECO:0000313" key="2">
    <source>
        <dbReference type="Proteomes" id="UP001054837"/>
    </source>
</evidence>
<name>A0AAV4PLA2_9ARAC</name>
<evidence type="ECO:0000313" key="1">
    <source>
        <dbReference type="EMBL" id="GIX98152.1"/>
    </source>
</evidence>
<proteinExistence type="predicted"/>
<gene>
    <name evidence="1" type="ORF">CDAR_396571</name>
</gene>
<reference evidence="1 2" key="1">
    <citation type="submission" date="2021-06" db="EMBL/GenBank/DDBJ databases">
        <title>Caerostris darwini draft genome.</title>
        <authorList>
            <person name="Kono N."/>
            <person name="Arakawa K."/>
        </authorList>
    </citation>
    <scope>NUCLEOTIDE SEQUENCE [LARGE SCALE GENOMIC DNA]</scope>
</reference>
<keyword evidence="2" id="KW-1185">Reference proteome</keyword>
<comment type="caution">
    <text evidence="1">The sequence shown here is derived from an EMBL/GenBank/DDBJ whole genome shotgun (WGS) entry which is preliminary data.</text>
</comment>
<organism evidence="1 2">
    <name type="scientific">Caerostris darwini</name>
    <dbReference type="NCBI Taxonomy" id="1538125"/>
    <lineage>
        <taxon>Eukaryota</taxon>
        <taxon>Metazoa</taxon>
        <taxon>Ecdysozoa</taxon>
        <taxon>Arthropoda</taxon>
        <taxon>Chelicerata</taxon>
        <taxon>Arachnida</taxon>
        <taxon>Araneae</taxon>
        <taxon>Araneomorphae</taxon>
        <taxon>Entelegynae</taxon>
        <taxon>Araneoidea</taxon>
        <taxon>Araneidae</taxon>
        <taxon>Caerostris</taxon>
    </lineage>
</organism>
<dbReference type="Proteomes" id="UP001054837">
    <property type="component" value="Unassembled WGS sequence"/>
</dbReference>